<accession>A0A9P6IML9</accession>
<feature type="compositionally biased region" description="Polar residues" evidence="9">
    <location>
        <begin position="128"/>
        <end position="140"/>
    </location>
</feature>
<evidence type="ECO:0000313" key="12">
    <source>
        <dbReference type="EMBL" id="KAF9938726.1"/>
    </source>
</evidence>
<organism evidence="12 13">
    <name type="scientific">Modicella reniformis</name>
    <dbReference type="NCBI Taxonomy" id="1440133"/>
    <lineage>
        <taxon>Eukaryota</taxon>
        <taxon>Fungi</taxon>
        <taxon>Fungi incertae sedis</taxon>
        <taxon>Mucoromycota</taxon>
        <taxon>Mortierellomycotina</taxon>
        <taxon>Mortierellomycetes</taxon>
        <taxon>Mortierellales</taxon>
        <taxon>Mortierellaceae</taxon>
        <taxon>Modicella</taxon>
    </lineage>
</organism>
<dbReference type="PRINTS" id="PR00738">
    <property type="entry name" value="GLHYDRLASE20"/>
</dbReference>
<dbReference type="Gene3D" id="3.30.379.10">
    <property type="entry name" value="Chitobiase/beta-hexosaminidase domain 2-like"/>
    <property type="match status" value="1"/>
</dbReference>
<dbReference type="EMBL" id="JAAAHW010009582">
    <property type="protein sequence ID" value="KAF9938726.1"/>
    <property type="molecule type" value="Genomic_DNA"/>
</dbReference>
<dbReference type="AlphaFoldDB" id="A0A9P6IML9"/>
<dbReference type="InterPro" id="IPR015883">
    <property type="entry name" value="Glyco_hydro_20_cat"/>
</dbReference>
<keyword evidence="6" id="KW-0325">Glycoprotein</keyword>
<dbReference type="PIRSF" id="PIRSF001093">
    <property type="entry name" value="B-hxosamndse_ab_euk"/>
    <property type="match status" value="1"/>
</dbReference>
<sequence length="628" mass="69975">LAPVRNDAVKALPDEQPLWPIPRSFTYGKDKVLLSHDFQFNVQSASNGQVLPTGSYPVLEKAIVRCQDRFQIKRSTAILSTATATSSEIVNTFTLSELIVIVEDAQATLEYGVAESYTIHISGQDDSNYNSLKQEGSSAQKRGLDVNEGPTATAGASAILTARTQWGVIHGLETFLQLVQAGKPPSSESLAGAAAGQTVENRLEIPNAPWMIQDEPLYSHRGILLDTSRNYFPVKDIIRTLDAMSIVKLNVFHWHVLDQQTYPLVSRRYPDLSAKGAERPDYIYTPEDVVNIIKHGEERGIRVLPEFDTPGHTASWGRSYPNITVCLDEQPHSQYAAEPPAGQLDPLQPFTYTLLDGLIKEWGAQFPDSQVHAGGDEVNFKCWRTSERLRDYISNPSRRAEYEKALPPVPKASLDEDKFKRTKSGSQSGEDRLLEVYLDRALGMFLSQGKRPIVWEELALEHNVKLPESVIVQVWKSASNAKRVIEQGRPVILSSAEFWYLDCGAGQWLIGAQKTSWCSYSSWQRIYSYKLNDQLNAEQQKLVYGGEVCMWSEQTSPSNLDPNLWPRSAAAAEVLWSGPHDDQGQERPLLHAAKRLVAVREQLVQIGVAAAPMFPSWCSKNLEGCLAV</sequence>
<dbReference type="Gene3D" id="3.20.20.80">
    <property type="entry name" value="Glycosidases"/>
    <property type="match status" value="1"/>
</dbReference>
<keyword evidence="13" id="KW-1185">Reference proteome</keyword>
<evidence type="ECO:0000256" key="2">
    <source>
        <dbReference type="ARBA" id="ARBA00006285"/>
    </source>
</evidence>
<comment type="caution">
    <text evidence="12">The sequence shown here is derived from an EMBL/GenBank/DDBJ whole genome shotgun (WGS) entry which is preliminary data.</text>
</comment>
<dbReference type="OrthoDB" id="428480at2759"/>
<dbReference type="PANTHER" id="PTHR22600:SF26">
    <property type="entry name" value="BETA-N-ACETYLHEXOSAMINIDASE"/>
    <property type="match status" value="1"/>
</dbReference>
<dbReference type="EC" id="3.2.1.52" evidence="3"/>
<dbReference type="InterPro" id="IPR025705">
    <property type="entry name" value="Beta_hexosaminidase_sua/sub"/>
</dbReference>
<evidence type="ECO:0000259" key="10">
    <source>
        <dbReference type="Pfam" id="PF00728"/>
    </source>
</evidence>
<comment type="similarity">
    <text evidence="2">Belongs to the glycosyl hydrolase 20 family.</text>
</comment>
<evidence type="ECO:0000256" key="4">
    <source>
        <dbReference type="ARBA" id="ARBA00022729"/>
    </source>
</evidence>
<gene>
    <name evidence="12" type="ORF">BGZ65_012336</name>
</gene>
<feature type="domain" description="Glycoside hydrolase family 20 catalytic" evidence="10">
    <location>
        <begin position="218"/>
        <end position="578"/>
    </location>
</feature>
<feature type="domain" description="Beta-hexosaminidase eukaryotic type N-terminal" evidence="11">
    <location>
        <begin position="18"/>
        <end position="125"/>
    </location>
</feature>
<dbReference type="InterPro" id="IPR017853">
    <property type="entry name" value="GH"/>
</dbReference>
<evidence type="ECO:0000256" key="6">
    <source>
        <dbReference type="ARBA" id="ARBA00023180"/>
    </source>
</evidence>
<evidence type="ECO:0000256" key="3">
    <source>
        <dbReference type="ARBA" id="ARBA00012663"/>
    </source>
</evidence>
<name>A0A9P6IML9_9FUNG</name>
<dbReference type="PANTHER" id="PTHR22600">
    <property type="entry name" value="BETA-HEXOSAMINIDASE"/>
    <property type="match status" value="1"/>
</dbReference>
<evidence type="ECO:0000256" key="9">
    <source>
        <dbReference type="SAM" id="MobiDB-lite"/>
    </source>
</evidence>
<protein>
    <recommendedName>
        <fullName evidence="3">beta-N-acetylhexosaminidase</fullName>
        <ecNumber evidence="3">3.2.1.52</ecNumber>
    </recommendedName>
</protein>
<dbReference type="InterPro" id="IPR029018">
    <property type="entry name" value="Hex-like_dom2"/>
</dbReference>
<evidence type="ECO:0000256" key="5">
    <source>
        <dbReference type="ARBA" id="ARBA00022801"/>
    </source>
</evidence>
<keyword evidence="7" id="KW-0326">Glycosidase</keyword>
<feature type="region of interest" description="Disordered" evidence="9">
    <location>
        <begin position="128"/>
        <end position="148"/>
    </location>
</feature>
<feature type="non-terminal residue" evidence="12">
    <location>
        <position position="628"/>
    </location>
</feature>
<proteinExistence type="inferred from homology"/>
<dbReference type="SUPFAM" id="SSF55545">
    <property type="entry name" value="beta-N-acetylhexosaminidase-like domain"/>
    <property type="match status" value="1"/>
</dbReference>
<comment type="catalytic activity">
    <reaction evidence="1">
        <text>Hydrolysis of terminal non-reducing N-acetyl-D-hexosamine residues in N-acetyl-beta-D-hexosaminides.</text>
        <dbReference type="EC" id="3.2.1.52"/>
    </reaction>
</comment>
<dbReference type="GO" id="GO:0004563">
    <property type="term" value="F:beta-N-acetylhexosaminidase activity"/>
    <property type="evidence" value="ECO:0007669"/>
    <property type="project" value="UniProtKB-EC"/>
</dbReference>
<dbReference type="Pfam" id="PF00728">
    <property type="entry name" value="Glyco_hydro_20"/>
    <property type="match status" value="1"/>
</dbReference>
<keyword evidence="5" id="KW-0378">Hydrolase</keyword>
<dbReference type="SUPFAM" id="SSF51445">
    <property type="entry name" value="(Trans)glycosidases"/>
    <property type="match status" value="1"/>
</dbReference>
<reference evidence="12" key="1">
    <citation type="journal article" date="2020" name="Fungal Divers.">
        <title>Resolving the Mortierellaceae phylogeny through synthesis of multi-gene phylogenetics and phylogenomics.</title>
        <authorList>
            <person name="Vandepol N."/>
            <person name="Liber J."/>
            <person name="Desiro A."/>
            <person name="Na H."/>
            <person name="Kennedy M."/>
            <person name="Barry K."/>
            <person name="Grigoriev I.V."/>
            <person name="Miller A.N."/>
            <person name="O'Donnell K."/>
            <person name="Stajich J.E."/>
            <person name="Bonito G."/>
        </authorList>
    </citation>
    <scope>NUCLEOTIDE SEQUENCE</scope>
    <source>
        <strain evidence="12">MES-2147</strain>
    </source>
</reference>
<dbReference type="GO" id="GO:0005975">
    <property type="term" value="P:carbohydrate metabolic process"/>
    <property type="evidence" value="ECO:0007669"/>
    <property type="project" value="InterPro"/>
</dbReference>
<dbReference type="Proteomes" id="UP000749646">
    <property type="component" value="Unassembled WGS sequence"/>
</dbReference>
<feature type="active site" description="Proton donor" evidence="8">
    <location>
        <position position="377"/>
    </location>
</feature>
<dbReference type="GO" id="GO:0030203">
    <property type="term" value="P:glycosaminoglycan metabolic process"/>
    <property type="evidence" value="ECO:0007669"/>
    <property type="project" value="TreeGrafter"/>
</dbReference>
<evidence type="ECO:0000256" key="1">
    <source>
        <dbReference type="ARBA" id="ARBA00001231"/>
    </source>
</evidence>
<evidence type="ECO:0000256" key="7">
    <source>
        <dbReference type="ARBA" id="ARBA00023295"/>
    </source>
</evidence>
<evidence type="ECO:0000313" key="13">
    <source>
        <dbReference type="Proteomes" id="UP000749646"/>
    </source>
</evidence>
<evidence type="ECO:0000256" key="8">
    <source>
        <dbReference type="PIRSR" id="PIRSR001093-1"/>
    </source>
</evidence>
<evidence type="ECO:0000259" key="11">
    <source>
        <dbReference type="Pfam" id="PF14845"/>
    </source>
</evidence>
<dbReference type="CDD" id="cd06562">
    <property type="entry name" value="GH20_HexA_HexB-like"/>
    <property type="match status" value="1"/>
</dbReference>
<dbReference type="InterPro" id="IPR029019">
    <property type="entry name" value="HEX_eukaryotic_N"/>
</dbReference>
<dbReference type="Pfam" id="PF14845">
    <property type="entry name" value="Glycohydro_20b2"/>
    <property type="match status" value="1"/>
</dbReference>
<dbReference type="GO" id="GO:0016020">
    <property type="term" value="C:membrane"/>
    <property type="evidence" value="ECO:0007669"/>
    <property type="project" value="TreeGrafter"/>
</dbReference>
<keyword evidence="4" id="KW-0732">Signal</keyword>